<dbReference type="Proteomes" id="UP001605036">
    <property type="component" value="Unassembled WGS sequence"/>
</dbReference>
<evidence type="ECO:0000313" key="2">
    <source>
        <dbReference type="Proteomes" id="UP001605036"/>
    </source>
</evidence>
<organism evidence="1 2">
    <name type="scientific">Riccia fluitans</name>
    <dbReference type="NCBI Taxonomy" id="41844"/>
    <lineage>
        <taxon>Eukaryota</taxon>
        <taxon>Viridiplantae</taxon>
        <taxon>Streptophyta</taxon>
        <taxon>Embryophyta</taxon>
        <taxon>Marchantiophyta</taxon>
        <taxon>Marchantiopsida</taxon>
        <taxon>Marchantiidae</taxon>
        <taxon>Marchantiales</taxon>
        <taxon>Ricciaceae</taxon>
        <taxon>Riccia</taxon>
    </lineage>
</organism>
<gene>
    <name evidence="1" type="ORF">R1flu_001418</name>
</gene>
<dbReference type="AlphaFoldDB" id="A0ABD1Y3G5"/>
<name>A0ABD1Y3G5_9MARC</name>
<proteinExistence type="predicted"/>
<accession>A0ABD1Y3G5</accession>
<keyword evidence="2" id="KW-1185">Reference proteome</keyword>
<dbReference type="EMBL" id="JBHFFA010000006">
    <property type="protein sequence ID" value="KAL2621213.1"/>
    <property type="molecule type" value="Genomic_DNA"/>
</dbReference>
<sequence>MITLAKAADLGRQAEKINLDRWQFKISTIVKRADCETKGDPRISYSGTRQAFEDQRSHCKKTRNGISNWEDPRDRFGELSALYFRIDAISSAAEVLRRDSQEDGFARFFQFTFFADQE</sequence>
<comment type="caution">
    <text evidence="1">The sequence shown here is derived from an EMBL/GenBank/DDBJ whole genome shotgun (WGS) entry which is preliminary data.</text>
</comment>
<protein>
    <submittedName>
        <fullName evidence="1">Uncharacterized protein</fullName>
    </submittedName>
</protein>
<reference evidence="1 2" key="1">
    <citation type="submission" date="2024-09" db="EMBL/GenBank/DDBJ databases">
        <title>Chromosome-scale assembly of Riccia fluitans.</title>
        <authorList>
            <person name="Paukszto L."/>
            <person name="Sawicki J."/>
            <person name="Karawczyk K."/>
            <person name="Piernik-Szablinska J."/>
            <person name="Szczecinska M."/>
            <person name="Mazdziarz M."/>
        </authorList>
    </citation>
    <scope>NUCLEOTIDE SEQUENCE [LARGE SCALE GENOMIC DNA]</scope>
    <source>
        <strain evidence="1">Rf_01</strain>
        <tissue evidence="1">Aerial parts of the thallus</tissue>
    </source>
</reference>
<evidence type="ECO:0000313" key="1">
    <source>
        <dbReference type="EMBL" id="KAL2621213.1"/>
    </source>
</evidence>